<protein>
    <recommendedName>
        <fullName evidence="4 5">Flagellar hook-basal body complex protein FliE</fullName>
    </recommendedName>
</protein>
<dbReference type="OrthoDB" id="9812413at2"/>
<evidence type="ECO:0000313" key="7">
    <source>
        <dbReference type="Proteomes" id="UP000197032"/>
    </source>
</evidence>
<keyword evidence="6" id="KW-0282">Flagellum</keyword>
<keyword evidence="6" id="KW-0966">Cell projection</keyword>
<organism evidence="6 7">
    <name type="scientific">Calderihabitans maritimus</name>
    <dbReference type="NCBI Taxonomy" id="1246530"/>
    <lineage>
        <taxon>Bacteria</taxon>
        <taxon>Bacillati</taxon>
        <taxon>Bacillota</taxon>
        <taxon>Clostridia</taxon>
        <taxon>Neomoorellales</taxon>
        <taxon>Calderihabitantaceae</taxon>
        <taxon>Calderihabitans</taxon>
    </lineage>
</organism>
<evidence type="ECO:0000313" key="6">
    <source>
        <dbReference type="EMBL" id="GAW92915.1"/>
    </source>
</evidence>
<dbReference type="PANTHER" id="PTHR34653:SF1">
    <property type="entry name" value="FLAGELLAR HOOK-BASAL BODY COMPLEX PROTEIN FLIE"/>
    <property type="match status" value="1"/>
</dbReference>
<dbReference type="GO" id="GO:0003774">
    <property type="term" value="F:cytoskeletal motor activity"/>
    <property type="evidence" value="ECO:0007669"/>
    <property type="project" value="InterPro"/>
</dbReference>
<dbReference type="GO" id="GO:0009425">
    <property type="term" value="C:bacterial-type flagellum basal body"/>
    <property type="evidence" value="ECO:0007669"/>
    <property type="project" value="UniProtKB-SubCell"/>
</dbReference>
<dbReference type="Pfam" id="PF02049">
    <property type="entry name" value="FliE"/>
    <property type="match status" value="1"/>
</dbReference>
<accession>A0A1Z5HUB0</accession>
<dbReference type="EMBL" id="BDGJ01000111">
    <property type="protein sequence ID" value="GAW92915.1"/>
    <property type="molecule type" value="Genomic_DNA"/>
</dbReference>
<dbReference type="GO" id="GO:0005198">
    <property type="term" value="F:structural molecule activity"/>
    <property type="evidence" value="ECO:0007669"/>
    <property type="project" value="UniProtKB-UniRule"/>
</dbReference>
<evidence type="ECO:0000256" key="1">
    <source>
        <dbReference type="ARBA" id="ARBA00004117"/>
    </source>
</evidence>
<keyword evidence="3 4" id="KW-0975">Bacterial flagellum</keyword>
<dbReference type="AlphaFoldDB" id="A0A1Z5HUB0"/>
<comment type="subcellular location">
    <subcellularLocation>
        <location evidence="1 4">Bacterial flagellum basal body</location>
    </subcellularLocation>
</comment>
<dbReference type="GO" id="GO:0071973">
    <property type="term" value="P:bacterial-type flagellum-dependent cell motility"/>
    <property type="evidence" value="ECO:0007669"/>
    <property type="project" value="InterPro"/>
</dbReference>
<dbReference type="RefSeq" id="WP_088554164.1">
    <property type="nucleotide sequence ID" value="NZ_BDGJ01000111.1"/>
</dbReference>
<comment type="similarity">
    <text evidence="2 4">Belongs to the FliE family.</text>
</comment>
<comment type="caution">
    <text evidence="6">The sequence shown here is derived from an EMBL/GenBank/DDBJ whole genome shotgun (WGS) entry which is preliminary data.</text>
</comment>
<dbReference type="HAMAP" id="MF_00724">
    <property type="entry name" value="FliE"/>
    <property type="match status" value="1"/>
</dbReference>
<evidence type="ECO:0000256" key="4">
    <source>
        <dbReference type="HAMAP-Rule" id="MF_00724"/>
    </source>
</evidence>
<dbReference type="PRINTS" id="PR01006">
    <property type="entry name" value="FLGHOOKFLIE"/>
</dbReference>
<evidence type="ECO:0000256" key="5">
    <source>
        <dbReference type="NCBIfam" id="TIGR00205"/>
    </source>
</evidence>
<reference evidence="7" key="1">
    <citation type="journal article" date="2017" name="Appl. Environ. Microbiol.">
        <title>Genomic Analysis of Calderihabitans maritimus KKC1, a Thermophilic, Hydrogenogenic, Carboxydotrophic Bacterium Isolated from Marine Sediment.</title>
        <authorList>
            <person name="Omae K."/>
            <person name="Yoneda Y."/>
            <person name="Fukuyama Y."/>
            <person name="Yoshida T."/>
            <person name="Sako Y."/>
        </authorList>
    </citation>
    <scope>NUCLEOTIDE SEQUENCE [LARGE SCALE GENOMIC DNA]</scope>
    <source>
        <strain evidence="7">KKC1</strain>
    </source>
</reference>
<evidence type="ECO:0000256" key="3">
    <source>
        <dbReference type="ARBA" id="ARBA00023143"/>
    </source>
</evidence>
<evidence type="ECO:0000256" key="2">
    <source>
        <dbReference type="ARBA" id="ARBA00009272"/>
    </source>
</evidence>
<keyword evidence="7" id="KW-1185">Reference proteome</keyword>
<name>A0A1Z5HUB0_9FIRM</name>
<gene>
    <name evidence="4" type="primary">fliE</name>
    <name evidence="6" type="ORF">KKC1_20610</name>
</gene>
<proteinExistence type="inferred from homology"/>
<dbReference type="PANTHER" id="PTHR34653">
    <property type="match status" value="1"/>
</dbReference>
<dbReference type="InterPro" id="IPR001624">
    <property type="entry name" value="FliE"/>
</dbReference>
<dbReference type="NCBIfam" id="TIGR00205">
    <property type="entry name" value="fliE"/>
    <property type="match status" value="1"/>
</dbReference>
<keyword evidence="6" id="KW-0969">Cilium</keyword>
<sequence length="98" mass="10887">MKVSFANTLPLEITGKAVQREVSGSSPSFAGVLQKALGEVNELQLQADRLAEKFVVGEVEDLHQVMLATERAYLALQLTVQVRNKIIEAYQEISRMQI</sequence>
<dbReference type="Proteomes" id="UP000197032">
    <property type="component" value="Unassembled WGS sequence"/>
</dbReference>